<dbReference type="AlphaFoldDB" id="A0A936NBG7"/>
<evidence type="ECO:0000313" key="4">
    <source>
        <dbReference type="EMBL" id="MBK9295987.1"/>
    </source>
</evidence>
<sequence length="210" mass="22656">MNWRGGGLSLAAAAVAVLSCGLAGCANPNEGDSVAVIGDSITDLDQTDLHEQLGDEYQLVISGNFGSTIEAVQQEAKFVGARDFDQVIFNIGTNDVIENLDVDTSVAALREEIGYYDSARCVFLVNINEHMINRRTGEVTTDAAVRFNAAFDQLTDENPRISVIDWRDATSSTLNNDDPPVSRLTQDSVHPTTEGNRKLNDLYAAALEGC</sequence>
<dbReference type="GO" id="GO:0004622">
    <property type="term" value="F:phosphatidylcholine lysophospholipase activity"/>
    <property type="evidence" value="ECO:0007669"/>
    <property type="project" value="TreeGrafter"/>
</dbReference>
<dbReference type="Gene3D" id="3.40.50.1110">
    <property type="entry name" value="SGNH hydrolase"/>
    <property type="match status" value="1"/>
</dbReference>
<dbReference type="Proteomes" id="UP000727993">
    <property type="component" value="Unassembled WGS sequence"/>
</dbReference>
<feature type="domain" description="SGNH hydrolase-type esterase" evidence="3">
    <location>
        <begin position="36"/>
        <end position="197"/>
    </location>
</feature>
<dbReference type="SUPFAM" id="SSF52266">
    <property type="entry name" value="SGNH hydrolase"/>
    <property type="match status" value="1"/>
</dbReference>
<feature type="region of interest" description="Disordered" evidence="1">
    <location>
        <begin position="172"/>
        <end position="195"/>
    </location>
</feature>
<accession>A0A936NBG7</accession>
<reference evidence="4 5" key="1">
    <citation type="submission" date="2020-10" db="EMBL/GenBank/DDBJ databases">
        <title>Connecting structure to function with the recovery of over 1000 high-quality activated sludge metagenome-assembled genomes encoding full-length rRNA genes using long-read sequencing.</title>
        <authorList>
            <person name="Singleton C.M."/>
            <person name="Petriglieri F."/>
            <person name="Kristensen J.M."/>
            <person name="Kirkegaard R.H."/>
            <person name="Michaelsen T.Y."/>
            <person name="Andersen M.H."/>
            <person name="Karst S.M."/>
            <person name="Dueholm M.S."/>
            <person name="Nielsen P.H."/>
            <person name="Albertsen M."/>
        </authorList>
    </citation>
    <scope>NUCLEOTIDE SEQUENCE [LARGE SCALE GENOMIC DNA]</scope>
    <source>
        <strain evidence="4">Lyne_18-Q3-R50-59_MAXAC.006</strain>
    </source>
</reference>
<dbReference type="PANTHER" id="PTHR30383:SF5">
    <property type="entry name" value="SGNH HYDROLASE-TYPE ESTERASE DOMAIN-CONTAINING PROTEIN"/>
    <property type="match status" value="1"/>
</dbReference>
<feature type="compositionally biased region" description="Polar residues" evidence="1">
    <location>
        <begin position="183"/>
        <end position="194"/>
    </location>
</feature>
<organism evidence="4 5">
    <name type="scientific">Candidatus Neomicrothrix subdominans</name>
    <dbReference type="NCBI Taxonomy" id="2954438"/>
    <lineage>
        <taxon>Bacteria</taxon>
        <taxon>Bacillati</taxon>
        <taxon>Actinomycetota</taxon>
        <taxon>Acidimicrobiia</taxon>
        <taxon>Acidimicrobiales</taxon>
        <taxon>Microthrixaceae</taxon>
        <taxon>Candidatus Neomicrothrix</taxon>
    </lineage>
</organism>
<dbReference type="PANTHER" id="PTHR30383">
    <property type="entry name" value="THIOESTERASE 1/PROTEASE 1/LYSOPHOSPHOLIPASE L1"/>
    <property type="match status" value="1"/>
</dbReference>
<keyword evidence="2" id="KW-0732">Signal</keyword>
<evidence type="ECO:0000259" key="3">
    <source>
        <dbReference type="Pfam" id="PF13472"/>
    </source>
</evidence>
<evidence type="ECO:0000256" key="2">
    <source>
        <dbReference type="SAM" id="SignalP"/>
    </source>
</evidence>
<evidence type="ECO:0000313" key="5">
    <source>
        <dbReference type="Proteomes" id="UP000727993"/>
    </source>
</evidence>
<evidence type="ECO:0000256" key="1">
    <source>
        <dbReference type="SAM" id="MobiDB-lite"/>
    </source>
</evidence>
<protein>
    <submittedName>
        <fullName evidence="4">SGNH/GDSL hydrolase family protein</fullName>
    </submittedName>
</protein>
<dbReference type="Pfam" id="PF13472">
    <property type="entry name" value="Lipase_GDSL_2"/>
    <property type="match status" value="1"/>
</dbReference>
<feature type="signal peptide" evidence="2">
    <location>
        <begin position="1"/>
        <end position="25"/>
    </location>
</feature>
<dbReference type="EMBL" id="JADJZA010000001">
    <property type="protein sequence ID" value="MBK9295987.1"/>
    <property type="molecule type" value="Genomic_DNA"/>
</dbReference>
<dbReference type="InterPro" id="IPR013830">
    <property type="entry name" value="SGNH_hydro"/>
</dbReference>
<dbReference type="InterPro" id="IPR051532">
    <property type="entry name" value="Ester_Hydrolysis_Enzymes"/>
</dbReference>
<dbReference type="PROSITE" id="PS51257">
    <property type="entry name" value="PROKAR_LIPOPROTEIN"/>
    <property type="match status" value="1"/>
</dbReference>
<dbReference type="CDD" id="cd00229">
    <property type="entry name" value="SGNH_hydrolase"/>
    <property type="match status" value="1"/>
</dbReference>
<dbReference type="InterPro" id="IPR036514">
    <property type="entry name" value="SGNH_hydro_sf"/>
</dbReference>
<feature type="chain" id="PRO_5038886604" evidence="2">
    <location>
        <begin position="26"/>
        <end position="210"/>
    </location>
</feature>
<name>A0A936NBG7_9ACTN</name>
<gene>
    <name evidence="4" type="ORF">IPN02_03740</name>
</gene>
<comment type="caution">
    <text evidence="4">The sequence shown here is derived from an EMBL/GenBank/DDBJ whole genome shotgun (WGS) entry which is preliminary data.</text>
</comment>
<keyword evidence="4" id="KW-0378">Hydrolase</keyword>
<proteinExistence type="predicted"/>